<keyword evidence="8 15" id="KW-1133">Transmembrane helix</keyword>
<keyword evidence="5 13" id="KW-0349">Heme</keyword>
<keyword evidence="6 15" id="KW-0812">Transmembrane</keyword>
<evidence type="ECO:0000256" key="15">
    <source>
        <dbReference type="SAM" id="Phobius"/>
    </source>
</evidence>
<dbReference type="OrthoDB" id="1470350at2759"/>
<dbReference type="PRINTS" id="PR00463">
    <property type="entry name" value="EP450I"/>
</dbReference>
<evidence type="ECO:0000256" key="13">
    <source>
        <dbReference type="PIRSR" id="PIRSR602401-1"/>
    </source>
</evidence>
<dbReference type="InterPro" id="IPR036396">
    <property type="entry name" value="Cyt_P450_sf"/>
</dbReference>
<comment type="similarity">
    <text evidence="4 14">Belongs to the cytochrome P450 family.</text>
</comment>
<evidence type="ECO:0000256" key="8">
    <source>
        <dbReference type="ARBA" id="ARBA00022989"/>
    </source>
</evidence>
<dbReference type="SUPFAM" id="SSF48264">
    <property type="entry name" value="Cytochrome P450"/>
    <property type="match status" value="1"/>
</dbReference>
<dbReference type="PRINTS" id="PR00385">
    <property type="entry name" value="P450"/>
</dbReference>
<keyword evidence="10 13" id="KW-0408">Iron</keyword>
<dbReference type="EMBL" id="CAJGYO010000013">
    <property type="protein sequence ID" value="CAD6265955.1"/>
    <property type="molecule type" value="Genomic_DNA"/>
</dbReference>
<proteinExistence type="inferred from homology"/>
<evidence type="ECO:0000256" key="5">
    <source>
        <dbReference type="ARBA" id="ARBA00022617"/>
    </source>
</evidence>
<evidence type="ECO:0000313" key="17">
    <source>
        <dbReference type="Proteomes" id="UP000604825"/>
    </source>
</evidence>
<dbReference type="PROSITE" id="PS00086">
    <property type="entry name" value="CYTOCHROME_P450"/>
    <property type="match status" value="1"/>
</dbReference>
<evidence type="ECO:0000256" key="11">
    <source>
        <dbReference type="ARBA" id="ARBA00023033"/>
    </source>
</evidence>
<evidence type="ECO:0000256" key="4">
    <source>
        <dbReference type="ARBA" id="ARBA00010617"/>
    </source>
</evidence>
<evidence type="ECO:0000256" key="9">
    <source>
        <dbReference type="ARBA" id="ARBA00023002"/>
    </source>
</evidence>
<comment type="caution">
    <text evidence="16">The sequence shown here is derived from an EMBL/GenBank/DDBJ whole genome shotgun (WGS) entry which is preliminary data.</text>
</comment>
<evidence type="ECO:0000256" key="10">
    <source>
        <dbReference type="ARBA" id="ARBA00023004"/>
    </source>
</evidence>
<dbReference type="PANTHER" id="PTHR47955:SF14">
    <property type="entry name" value="OS01G0543600 PROTEIN"/>
    <property type="match status" value="1"/>
</dbReference>
<dbReference type="FunFam" id="1.10.630.10:FF:000055">
    <property type="entry name" value="Cytochrome P450 71A26"/>
    <property type="match status" value="1"/>
</dbReference>
<sequence length="535" mass="59828">MGHVNVVYQLLQASLAQRLLLLVPLVLMLLLYLASRSRRGSNEKQQRRPKHIPAPSPPGLPIIGHLHLVGDLPHVSLRGLAAKHGGLMLLRFGTVPNLVVSSSRAARLIMQTHDHAFASRPASKISNTLVYGSSDIAFSPYGDHWCQLRRLVTTHLFTVKKVNSYRLSRQEEVRLVIKKIQEAAAASKEVDISEMMNTFANDIVCRAVSGKFFRAEGRNKVFRELIQMNIVLFGGFSLEDNFPGLANVLGLLTRWFVSNKADEAHKRWDDLLETIVSDHERRRRSEHGHGGGGGVDQEESDFIDVLLSVQLEYGITRDHIKAILMDMFAAGTETSSLVLELAMAELMRHPQLMSKLQDEVRKNTPKGQKMVEQENLASMPYLRAVVKETLRLHPPAPLLLPHLSMVDCDVDGYRIPSGTRVIINGWAISRDPESWESAEEFMPERFMDGASSAAIDLRGSDFQFVPFGAGRRICPGLNFGLATVEIMLANLAYCFDWGLPIGMKEEDIDMTEVFGLSVRRKEKLILLPEPHACTC</sequence>
<dbReference type="GO" id="GO:0004497">
    <property type="term" value="F:monooxygenase activity"/>
    <property type="evidence" value="ECO:0007669"/>
    <property type="project" value="UniProtKB-KW"/>
</dbReference>
<dbReference type="PANTHER" id="PTHR47955">
    <property type="entry name" value="CYTOCHROME P450 FAMILY 71 PROTEIN"/>
    <property type="match status" value="1"/>
</dbReference>
<gene>
    <name evidence="16" type="ORF">NCGR_LOCUS49260</name>
</gene>
<keyword evidence="11 14" id="KW-0503">Monooxygenase</keyword>
<comment type="pathway">
    <text evidence="3">Secondary metabolite biosynthesis.</text>
</comment>
<dbReference type="GO" id="GO:0020037">
    <property type="term" value="F:heme binding"/>
    <property type="evidence" value="ECO:0007669"/>
    <property type="project" value="InterPro"/>
</dbReference>
<evidence type="ECO:0000313" key="16">
    <source>
        <dbReference type="EMBL" id="CAD6265955.1"/>
    </source>
</evidence>
<organism evidence="16 17">
    <name type="scientific">Miscanthus lutarioriparius</name>
    <dbReference type="NCBI Taxonomy" id="422564"/>
    <lineage>
        <taxon>Eukaryota</taxon>
        <taxon>Viridiplantae</taxon>
        <taxon>Streptophyta</taxon>
        <taxon>Embryophyta</taxon>
        <taxon>Tracheophyta</taxon>
        <taxon>Spermatophyta</taxon>
        <taxon>Magnoliopsida</taxon>
        <taxon>Liliopsida</taxon>
        <taxon>Poales</taxon>
        <taxon>Poaceae</taxon>
        <taxon>PACMAD clade</taxon>
        <taxon>Panicoideae</taxon>
        <taxon>Andropogonodae</taxon>
        <taxon>Andropogoneae</taxon>
        <taxon>Saccharinae</taxon>
        <taxon>Miscanthus</taxon>
    </lineage>
</organism>
<evidence type="ECO:0000256" key="7">
    <source>
        <dbReference type="ARBA" id="ARBA00022723"/>
    </source>
</evidence>
<feature type="binding site" description="axial binding residue" evidence="13">
    <location>
        <position position="474"/>
    </location>
    <ligand>
        <name>heme</name>
        <dbReference type="ChEBI" id="CHEBI:30413"/>
    </ligand>
    <ligandPart>
        <name>Fe</name>
        <dbReference type="ChEBI" id="CHEBI:18248"/>
    </ligandPart>
</feature>
<keyword evidence="17" id="KW-1185">Reference proteome</keyword>
<comment type="cofactor">
    <cofactor evidence="1 13">
        <name>heme</name>
        <dbReference type="ChEBI" id="CHEBI:30413"/>
    </cofactor>
</comment>
<dbReference type="GO" id="GO:0016705">
    <property type="term" value="F:oxidoreductase activity, acting on paired donors, with incorporation or reduction of molecular oxygen"/>
    <property type="evidence" value="ECO:0007669"/>
    <property type="project" value="InterPro"/>
</dbReference>
<dbReference type="InterPro" id="IPR001128">
    <property type="entry name" value="Cyt_P450"/>
</dbReference>
<protein>
    <recommendedName>
        <fullName evidence="18">Cytochrome P450</fullName>
    </recommendedName>
</protein>
<keyword evidence="9 14" id="KW-0560">Oxidoreductase</keyword>
<evidence type="ECO:0000256" key="6">
    <source>
        <dbReference type="ARBA" id="ARBA00022692"/>
    </source>
</evidence>
<keyword evidence="7 13" id="KW-0479">Metal-binding</keyword>
<dbReference type="AlphaFoldDB" id="A0A811R765"/>
<dbReference type="Proteomes" id="UP000604825">
    <property type="component" value="Unassembled WGS sequence"/>
</dbReference>
<reference evidence="16" key="1">
    <citation type="submission" date="2020-10" db="EMBL/GenBank/DDBJ databases">
        <authorList>
            <person name="Han B."/>
            <person name="Lu T."/>
            <person name="Zhao Q."/>
            <person name="Huang X."/>
            <person name="Zhao Y."/>
        </authorList>
    </citation>
    <scope>NUCLEOTIDE SEQUENCE</scope>
</reference>
<evidence type="ECO:0000256" key="3">
    <source>
        <dbReference type="ARBA" id="ARBA00005179"/>
    </source>
</evidence>
<dbReference type="GO" id="GO:0016020">
    <property type="term" value="C:membrane"/>
    <property type="evidence" value="ECO:0007669"/>
    <property type="project" value="UniProtKB-SubCell"/>
</dbReference>
<evidence type="ECO:0000256" key="12">
    <source>
        <dbReference type="ARBA" id="ARBA00023136"/>
    </source>
</evidence>
<evidence type="ECO:0000256" key="1">
    <source>
        <dbReference type="ARBA" id="ARBA00001971"/>
    </source>
</evidence>
<dbReference type="Pfam" id="PF00067">
    <property type="entry name" value="p450"/>
    <property type="match status" value="1"/>
</dbReference>
<dbReference type="CDD" id="cd11072">
    <property type="entry name" value="CYP71-like"/>
    <property type="match status" value="1"/>
</dbReference>
<evidence type="ECO:0000256" key="14">
    <source>
        <dbReference type="RuleBase" id="RU000461"/>
    </source>
</evidence>
<accession>A0A811R765</accession>
<feature type="transmembrane region" description="Helical" evidence="15">
    <location>
        <begin position="15"/>
        <end position="34"/>
    </location>
</feature>
<dbReference type="InterPro" id="IPR017972">
    <property type="entry name" value="Cyt_P450_CS"/>
</dbReference>
<comment type="subcellular location">
    <subcellularLocation>
        <location evidence="2">Membrane</location>
    </subcellularLocation>
</comment>
<evidence type="ECO:0008006" key="18">
    <source>
        <dbReference type="Google" id="ProtNLM"/>
    </source>
</evidence>
<dbReference type="Gene3D" id="1.10.630.10">
    <property type="entry name" value="Cytochrome P450"/>
    <property type="match status" value="1"/>
</dbReference>
<dbReference type="GO" id="GO:0005506">
    <property type="term" value="F:iron ion binding"/>
    <property type="evidence" value="ECO:0007669"/>
    <property type="project" value="InterPro"/>
</dbReference>
<keyword evidence="12 15" id="KW-0472">Membrane</keyword>
<dbReference type="InterPro" id="IPR002401">
    <property type="entry name" value="Cyt_P450_E_grp-I"/>
</dbReference>
<name>A0A811R765_9POAL</name>
<evidence type="ECO:0000256" key="2">
    <source>
        <dbReference type="ARBA" id="ARBA00004370"/>
    </source>
</evidence>